<evidence type="ECO:0000313" key="2">
    <source>
        <dbReference type="Proteomes" id="UP001201812"/>
    </source>
</evidence>
<sequence length="211" mass="24542">MTPFRATSPATKITIKIESHGSDADEAPYILELRYGENSVMAFMHTAGGRLSNEQQLPHTLKSNELFDIRTFLVNWDILVYLNRRYLGMFHVNHPLAGHFMNKKIIRSGYNSSLSQMGLEEYDGEWPFDTPNYKLNQVIDLTVKHEESQFKIFINGNYHSRFGKQYNLNHDKSYYGPREVRASEYILILDQTISYIDLDDYVSVNLSEKDD</sequence>
<gene>
    <name evidence="1" type="ORF">DdX_16538</name>
</gene>
<comment type="caution">
    <text evidence="1">The sequence shown here is derived from an EMBL/GenBank/DDBJ whole genome shotgun (WGS) entry which is preliminary data.</text>
</comment>
<accession>A0AAD4QWL2</accession>
<dbReference type="EMBL" id="JAKKPZ010000136">
    <property type="protein sequence ID" value="KAI1700729.1"/>
    <property type="molecule type" value="Genomic_DNA"/>
</dbReference>
<protein>
    <recommendedName>
        <fullName evidence="3">Galectin</fullName>
    </recommendedName>
</protein>
<name>A0AAD4QWL2_9BILA</name>
<keyword evidence="2" id="KW-1185">Reference proteome</keyword>
<evidence type="ECO:0008006" key="3">
    <source>
        <dbReference type="Google" id="ProtNLM"/>
    </source>
</evidence>
<dbReference type="Proteomes" id="UP001201812">
    <property type="component" value="Unassembled WGS sequence"/>
</dbReference>
<dbReference type="AlphaFoldDB" id="A0AAD4QWL2"/>
<reference evidence="1" key="1">
    <citation type="submission" date="2022-01" db="EMBL/GenBank/DDBJ databases">
        <title>Genome Sequence Resource for Two Populations of Ditylenchus destructor, the Migratory Endoparasitic Phytonematode.</title>
        <authorList>
            <person name="Zhang H."/>
            <person name="Lin R."/>
            <person name="Xie B."/>
        </authorList>
    </citation>
    <scope>NUCLEOTIDE SEQUENCE</scope>
    <source>
        <strain evidence="1">BazhouSP</strain>
    </source>
</reference>
<evidence type="ECO:0000313" key="1">
    <source>
        <dbReference type="EMBL" id="KAI1700729.1"/>
    </source>
</evidence>
<organism evidence="1 2">
    <name type="scientific">Ditylenchus destructor</name>
    <dbReference type="NCBI Taxonomy" id="166010"/>
    <lineage>
        <taxon>Eukaryota</taxon>
        <taxon>Metazoa</taxon>
        <taxon>Ecdysozoa</taxon>
        <taxon>Nematoda</taxon>
        <taxon>Chromadorea</taxon>
        <taxon>Rhabditida</taxon>
        <taxon>Tylenchina</taxon>
        <taxon>Tylenchomorpha</taxon>
        <taxon>Sphaerularioidea</taxon>
        <taxon>Anguinidae</taxon>
        <taxon>Anguininae</taxon>
        <taxon>Ditylenchus</taxon>
    </lineage>
</organism>
<proteinExistence type="predicted"/>